<name>A0A183CNY1_GLOPA</name>
<proteinExistence type="predicted"/>
<sequence>MLSLAEGKEIRQSFNRNVKSMGQGLLLRLRHGFVQQQRMELRRQAVHPRGDNVNNHFHRSAAHPRGDNVNNHFHRSAAHPRGRIAMAMAS</sequence>
<accession>A0A183CNY1</accession>
<organism evidence="2 3">
    <name type="scientific">Globodera pallida</name>
    <name type="common">Potato cyst nematode worm</name>
    <name type="synonym">Heterodera pallida</name>
    <dbReference type="NCBI Taxonomy" id="36090"/>
    <lineage>
        <taxon>Eukaryota</taxon>
        <taxon>Metazoa</taxon>
        <taxon>Ecdysozoa</taxon>
        <taxon>Nematoda</taxon>
        <taxon>Chromadorea</taxon>
        <taxon>Rhabditida</taxon>
        <taxon>Tylenchina</taxon>
        <taxon>Tylenchomorpha</taxon>
        <taxon>Tylenchoidea</taxon>
        <taxon>Heteroderidae</taxon>
        <taxon>Heteroderinae</taxon>
        <taxon>Globodera</taxon>
    </lineage>
</organism>
<reference evidence="2" key="2">
    <citation type="submission" date="2014-05" db="EMBL/GenBank/DDBJ databases">
        <title>The genome and life-stage specific transcriptomes of Globodera pallida elucidate key aspects of plant parasitism by a cyst nematode.</title>
        <authorList>
            <person name="Cotton J.A."/>
            <person name="Lilley C.J."/>
            <person name="Jones L.M."/>
            <person name="Kikuchi T."/>
            <person name="Reid A.J."/>
            <person name="Thorpe P."/>
            <person name="Tsai I.J."/>
            <person name="Beasley H."/>
            <person name="Blok V."/>
            <person name="Cock P.J.A."/>
            <person name="Van den Akker S.E."/>
            <person name="Holroyd N."/>
            <person name="Hunt M."/>
            <person name="Mantelin S."/>
            <person name="Naghra H."/>
            <person name="Pain A."/>
            <person name="Palomares-Rius J.E."/>
            <person name="Zarowiecki M."/>
            <person name="Berriman M."/>
            <person name="Jones J.T."/>
            <person name="Urwin P.E."/>
        </authorList>
    </citation>
    <scope>NUCLEOTIDE SEQUENCE [LARGE SCALE GENOMIC DNA]</scope>
    <source>
        <strain evidence="2">Lindley</strain>
    </source>
</reference>
<dbReference type="AlphaFoldDB" id="A0A183CNY1"/>
<evidence type="ECO:0000256" key="1">
    <source>
        <dbReference type="SAM" id="MobiDB-lite"/>
    </source>
</evidence>
<protein>
    <submittedName>
        <fullName evidence="3">Transposase</fullName>
    </submittedName>
</protein>
<feature type="region of interest" description="Disordered" evidence="1">
    <location>
        <begin position="44"/>
        <end position="90"/>
    </location>
</feature>
<keyword evidence="2" id="KW-1185">Reference proteome</keyword>
<reference evidence="3" key="3">
    <citation type="submission" date="2016-06" db="UniProtKB">
        <authorList>
            <consortium name="WormBaseParasite"/>
        </authorList>
    </citation>
    <scope>IDENTIFICATION</scope>
</reference>
<reference evidence="2" key="1">
    <citation type="submission" date="2013-12" db="EMBL/GenBank/DDBJ databases">
        <authorList>
            <person name="Aslett M."/>
        </authorList>
    </citation>
    <scope>NUCLEOTIDE SEQUENCE [LARGE SCALE GENOMIC DNA]</scope>
    <source>
        <strain evidence="2">Lindley</strain>
    </source>
</reference>
<evidence type="ECO:0000313" key="2">
    <source>
        <dbReference type="Proteomes" id="UP000050741"/>
    </source>
</evidence>
<evidence type="ECO:0000313" key="3">
    <source>
        <dbReference type="WBParaSite" id="GPLIN_001458800"/>
    </source>
</evidence>
<dbReference type="Proteomes" id="UP000050741">
    <property type="component" value="Unassembled WGS sequence"/>
</dbReference>
<dbReference type="WBParaSite" id="GPLIN_001458800">
    <property type="protein sequence ID" value="GPLIN_001458800"/>
    <property type="gene ID" value="GPLIN_001458800"/>
</dbReference>
<feature type="compositionally biased region" description="Basic residues" evidence="1">
    <location>
        <begin position="72"/>
        <end position="82"/>
    </location>
</feature>